<dbReference type="RefSeq" id="WP_024625858.1">
    <property type="nucleotide sequence ID" value="NZ_AYGX02000032.1"/>
</dbReference>
<proteinExistence type="predicted"/>
<dbReference type="AlphaFoldDB" id="A0A0R2NSZ4"/>
<organism evidence="1 2">
    <name type="scientific">Lactiplantibacillus fabifermentans DSM 21115</name>
    <dbReference type="NCBI Taxonomy" id="1413187"/>
    <lineage>
        <taxon>Bacteria</taxon>
        <taxon>Bacillati</taxon>
        <taxon>Bacillota</taxon>
        <taxon>Bacilli</taxon>
        <taxon>Lactobacillales</taxon>
        <taxon>Lactobacillaceae</taxon>
        <taxon>Lactiplantibacillus</taxon>
    </lineage>
</organism>
<reference evidence="1 2" key="1">
    <citation type="journal article" date="2015" name="Genome Announc.">
        <title>Expanding the biotechnology potential of lactobacilli through comparative genomics of 213 strains and associated genera.</title>
        <authorList>
            <person name="Sun Z."/>
            <person name="Harris H.M."/>
            <person name="McCann A."/>
            <person name="Guo C."/>
            <person name="Argimon S."/>
            <person name="Zhang W."/>
            <person name="Yang X."/>
            <person name="Jeffery I.B."/>
            <person name="Cooney J.C."/>
            <person name="Kagawa T.F."/>
            <person name="Liu W."/>
            <person name="Song Y."/>
            <person name="Salvetti E."/>
            <person name="Wrobel A."/>
            <person name="Rasinkangas P."/>
            <person name="Parkhill J."/>
            <person name="Rea M.C."/>
            <person name="O'Sullivan O."/>
            <person name="Ritari J."/>
            <person name="Douillard F.P."/>
            <person name="Paul Ross R."/>
            <person name="Yang R."/>
            <person name="Briner A.E."/>
            <person name="Felis G.E."/>
            <person name="de Vos W.M."/>
            <person name="Barrangou R."/>
            <person name="Klaenhammer T.R."/>
            <person name="Caufield P.W."/>
            <person name="Cui Y."/>
            <person name="Zhang H."/>
            <person name="O'Toole P.W."/>
        </authorList>
    </citation>
    <scope>NUCLEOTIDE SEQUENCE [LARGE SCALE GENOMIC DNA]</scope>
    <source>
        <strain evidence="1 2">DSM 21115</strain>
    </source>
</reference>
<comment type="caution">
    <text evidence="1">The sequence shown here is derived from an EMBL/GenBank/DDBJ whole genome shotgun (WGS) entry which is preliminary data.</text>
</comment>
<dbReference type="Proteomes" id="UP000050920">
    <property type="component" value="Unassembled WGS sequence"/>
</dbReference>
<evidence type="ECO:0000313" key="1">
    <source>
        <dbReference type="EMBL" id="KRO28773.1"/>
    </source>
</evidence>
<evidence type="ECO:0000313" key="2">
    <source>
        <dbReference type="Proteomes" id="UP000050920"/>
    </source>
</evidence>
<protein>
    <submittedName>
        <fullName evidence="1">Uncharacterized protein</fullName>
    </submittedName>
</protein>
<sequence>MEVHSIKLDQEAVIYTAAMKALAGFKPEIDVDFSKLSNQAEAQVLAQQTAAQLAQLLEPLLEQGYAKAISKGQLAEWGAYYMAHKQQKSG</sequence>
<name>A0A0R2NSZ4_9LACO</name>
<gene>
    <name evidence="1" type="ORF">DY78_GL001953</name>
</gene>
<dbReference type="EMBL" id="AYGX02000032">
    <property type="protein sequence ID" value="KRO28773.1"/>
    <property type="molecule type" value="Genomic_DNA"/>
</dbReference>
<keyword evidence="2" id="KW-1185">Reference proteome</keyword>
<accession>A0A0R2NSZ4</accession>